<comment type="caution">
    <text evidence="3">The sequence shown here is derived from an EMBL/GenBank/DDBJ whole genome shotgun (WGS) entry which is preliminary data.</text>
</comment>
<evidence type="ECO:0000259" key="2">
    <source>
        <dbReference type="Pfam" id="PF07693"/>
    </source>
</evidence>
<dbReference type="Pfam" id="PF07693">
    <property type="entry name" value="KAP_NTPase"/>
    <property type="match status" value="2"/>
</dbReference>
<evidence type="ECO:0000256" key="1">
    <source>
        <dbReference type="SAM" id="Coils"/>
    </source>
</evidence>
<feature type="coiled-coil region" evidence="1">
    <location>
        <begin position="346"/>
        <end position="373"/>
    </location>
</feature>
<dbReference type="SUPFAM" id="SSF52540">
    <property type="entry name" value="P-loop containing nucleoside triphosphate hydrolases"/>
    <property type="match status" value="1"/>
</dbReference>
<keyword evidence="1" id="KW-0175">Coiled coil</keyword>
<proteinExistence type="predicted"/>
<dbReference type="Proteomes" id="UP000298127">
    <property type="component" value="Unassembled WGS sequence"/>
</dbReference>
<dbReference type="RefSeq" id="WP_135121679.1">
    <property type="nucleotide sequence ID" value="NZ_SPQZ01000009.1"/>
</dbReference>
<protein>
    <recommendedName>
        <fullName evidence="2">KAP NTPase domain-containing protein</fullName>
    </recommendedName>
</protein>
<dbReference type="EMBL" id="SPQZ01000009">
    <property type="protein sequence ID" value="TFV94869.1"/>
    <property type="molecule type" value="Genomic_DNA"/>
</dbReference>
<dbReference type="InterPro" id="IPR052754">
    <property type="entry name" value="NTPase_KAP_P-loop"/>
</dbReference>
<feature type="domain" description="KAP NTPase" evidence="2">
    <location>
        <begin position="607"/>
        <end position="786"/>
    </location>
</feature>
<feature type="coiled-coil region" evidence="1">
    <location>
        <begin position="483"/>
        <end position="532"/>
    </location>
</feature>
<accession>A0A4Y9QQJ2</accession>
<keyword evidence="4" id="KW-1185">Reference proteome</keyword>
<dbReference type="InterPro" id="IPR027417">
    <property type="entry name" value="P-loop_NTPase"/>
</dbReference>
<organism evidence="3 4">
    <name type="scientific">Orlajensenia leifsoniae</name>
    <dbReference type="NCBI Taxonomy" id="2561933"/>
    <lineage>
        <taxon>Bacteria</taxon>
        <taxon>Bacillati</taxon>
        <taxon>Actinomycetota</taxon>
        <taxon>Actinomycetes</taxon>
        <taxon>Micrococcales</taxon>
        <taxon>Microbacteriaceae</taxon>
        <taxon>Orlajensenia</taxon>
    </lineage>
</organism>
<feature type="domain" description="KAP NTPase" evidence="2">
    <location>
        <begin position="215"/>
        <end position="311"/>
    </location>
</feature>
<dbReference type="InterPro" id="IPR011646">
    <property type="entry name" value="KAP_P-loop"/>
</dbReference>
<reference evidence="3 4" key="1">
    <citation type="journal article" date="2018" name="J. Microbiol.">
        <title>Leifsonia flava sp. nov., a novel actinobacterium isolated from the rhizosphere of Aquilegia viridiflora.</title>
        <authorList>
            <person name="Cai Y."/>
            <person name="Tao W.Z."/>
            <person name="Ma Y.J."/>
            <person name="Cheng J."/>
            <person name="Zhang M.Y."/>
            <person name="Zhang Y.X."/>
        </authorList>
    </citation>
    <scope>NUCLEOTIDE SEQUENCE [LARGE SCALE GENOMIC DNA]</scope>
    <source>
        <strain evidence="3 4">SYP-B2174</strain>
    </source>
</reference>
<dbReference type="PANTHER" id="PTHR22674:SF6">
    <property type="entry name" value="NTPASE KAP FAMILY P-LOOP DOMAIN-CONTAINING PROTEIN 1"/>
    <property type="match status" value="1"/>
</dbReference>
<evidence type="ECO:0000313" key="3">
    <source>
        <dbReference type="EMBL" id="TFV94869.1"/>
    </source>
</evidence>
<dbReference type="AlphaFoldDB" id="A0A4Y9QQJ2"/>
<name>A0A4Y9QQJ2_9MICO</name>
<dbReference type="PANTHER" id="PTHR22674">
    <property type="entry name" value="NTPASE, KAP FAMILY P-LOOP DOMAIN-CONTAINING 1"/>
    <property type="match status" value="1"/>
</dbReference>
<sequence length="886" mass="96421">MAANSSAPYSTSVQGAIDWANAVARVRANAGPAGGSPETNARDLFVGALLAHADANGEVQVILDHFGLTARDVVGEDYARLSPSTLAAVLPYVSVGAAPSDEIEINEIFEMAGMLSPRGPIQLLHLLGGMLSAPTQLAVALDHAFETIGEDQRAISVSYNDWLSGAPQQKEVAGESLRTWLREHNPRSPVGIAGFATDDVAGPVVEQQDLVGISPESNALAYLVAARDLVPPLAIGLFGDWGSGKSFLMRDVQRRIDRLVELSRDQPQNESAVWKNIEHISFNAWEYVQGDLWAALLEKVFRTLDTRVVEASLVSERKAPIRVELERQEAILVVARLQEDTLSGLVHTLEGKAQKAKNELEERETEAKQNAASPDEAVRVVKEALAEQWEESRIEGLDPELEDLADALADAWDELRSGPALFSPYWRRWTHVALISAVLLIVPLGTWALQTFTEIPEVNALLATVAVSIPALAGWLRSATKWISKQRRHIEDAQSKIETMRQKPVDDAEEALADAQARLAIAKADLEKQKANVSAEQGRAMDLASQLNAITPGKVFVEFAGERSTDYRSKLGLLGAVREDLRQLEREIVSNNTAAIDSAMGYDASVPNRIVLYIDDLDRCPPAKVVQVLEAVHLLLAFPLFVVFVAVDSRWLSSALIEELHALRTLSQGKADTPTARDYIEKIFQLPFWVQPLSGEERGAIVSGLLSPAIRSAGEGTAPGGGVLRLDDVRTSAIDRMIGQSGSGLRVETSSLTLSPEEVEFAAHLGPLLGDTPRRVKRFVNTLQFLLSVRPPLGEVGAHAPRQALALFAAINDGLPNVARHVFRPENVTRALGDILSDPEIPADERVRLNDWLAVPGHSVWSDVAAVEIGERAEMVQRLGFLRPLI</sequence>
<gene>
    <name evidence="3" type="ORF">E4M00_17090</name>
</gene>
<evidence type="ECO:0000313" key="4">
    <source>
        <dbReference type="Proteomes" id="UP000298127"/>
    </source>
</evidence>